<name>A0A8S3DLA6_9BILA</name>
<dbReference type="Proteomes" id="UP000676336">
    <property type="component" value="Unassembled WGS sequence"/>
</dbReference>
<reference evidence="1" key="1">
    <citation type="submission" date="2021-02" db="EMBL/GenBank/DDBJ databases">
        <authorList>
            <person name="Nowell W R."/>
        </authorList>
    </citation>
    <scope>NUCLEOTIDE SEQUENCE</scope>
</reference>
<dbReference type="AlphaFoldDB" id="A0A8S3DLA6"/>
<feature type="non-terminal residue" evidence="1">
    <location>
        <position position="1"/>
    </location>
</feature>
<organism evidence="1 2">
    <name type="scientific">Rotaria magnacalcarata</name>
    <dbReference type="NCBI Taxonomy" id="392030"/>
    <lineage>
        <taxon>Eukaryota</taxon>
        <taxon>Metazoa</taxon>
        <taxon>Spiralia</taxon>
        <taxon>Gnathifera</taxon>
        <taxon>Rotifera</taxon>
        <taxon>Eurotatoria</taxon>
        <taxon>Bdelloidea</taxon>
        <taxon>Philodinida</taxon>
        <taxon>Philodinidae</taxon>
        <taxon>Rotaria</taxon>
    </lineage>
</organism>
<comment type="caution">
    <text evidence="1">The sequence shown here is derived from an EMBL/GenBank/DDBJ whole genome shotgun (WGS) entry which is preliminary data.</text>
</comment>
<sequence>AGQLAPTCVYDDGCHLVKYIKKSYWCRPLTNACHVIT</sequence>
<evidence type="ECO:0000313" key="1">
    <source>
        <dbReference type="EMBL" id="CAF5010451.1"/>
    </source>
</evidence>
<accession>A0A8S3DLA6</accession>
<gene>
    <name evidence="1" type="ORF">SMN809_LOCUS57173</name>
</gene>
<protein>
    <submittedName>
        <fullName evidence="1">Uncharacterized protein</fullName>
    </submittedName>
</protein>
<dbReference type="EMBL" id="CAJOBI010207982">
    <property type="protein sequence ID" value="CAF5010451.1"/>
    <property type="molecule type" value="Genomic_DNA"/>
</dbReference>
<proteinExistence type="predicted"/>
<evidence type="ECO:0000313" key="2">
    <source>
        <dbReference type="Proteomes" id="UP000676336"/>
    </source>
</evidence>